<gene>
    <name evidence="6" type="ORF">MNBD_ALPHA02-2349</name>
</gene>
<proteinExistence type="predicted"/>
<evidence type="ECO:0000256" key="3">
    <source>
        <dbReference type="ARBA" id="ARBA00022989"/>
    </source>
</evidence>
<comment type="subcellular location">
    <subcellularLocation>
        <location evidence="1">Membrane</location>
        <topology evidence="1">Multi-pass membrane protein</topology>
    </subcellularLocation>
</comment>
<keyword evidence="2 5" id="KW-0812">Transmembrane</keyword>
<organism evidence="6">
    <name type="scientific">hydrothermal vent metagenome</name>
    <dbReference type="NCBI Taxonomy" id="652676"/>
    <lineage>
        <taxon>unclassified sequences</taxon>
        <taxon>metagenomes</taxon>
        <taxon>ecological metagenomes</taxon>
    </lineage>
</organism>
<dbReference type="InterPro" id="IPR006696">
    <property type="entry name" value="DUF423"/>
</dbReference>
<evidence type="ECO:0000256" key="4">
    <source>
        <dbReference type="ARBA" id="ARBA00023136"/>
    </source>
</evidence>
<accession>A0A3B0SAY8</accession>
<dbReference type="PANTHER" id="PTHR43461">
    <property type="entry name" value="TRANSMEMBRANE PROTEIN 256"/>
    <property type="match status" value="1"/>
</dbReference>
<evidence type="ECO:0000256" key="2">
    <source>
        <dbReference type="ARBA" id="ARBA00022692"/>
    </source>
</evidence>
<evidence type="ECO:0000313" key="6">
    <source>
        <dbReference type="EMBL" id="VAV98106.1"/>
    </source>
</evidence>
<keyword evidence="4 5" id="KW-0472">Membrane</keyword>
<dbReference type="GO" id="GO:0016020">
    <property type="term" value="C:membrane"/>
    <property type="evidence" value="ECO:0007669"/>
    <property type="project" value="UniProtKB-SubCell"/>
</dbReference>
<dbReference type="EMBL" id="UOED01000124">
    <property type="protein sequence ID" value="VAV98106.1"/>
    <property type="molecule type" value="Genomic_DNA"/>
</dbReference>
<dbReference type="Pfam" id="PF04241">
    <property type="entry name" value="DUF423"/>
    <property type="match status" value="1"/>
</dbReference>
<protein>
    <recommendedName>
        <fullName evidence="7">COG2363</fullName>
    </recommendedName>
</protein>
<evidence type="ECO:0000256" key="5">
    <source>
        <dbReference type="SAM" id="Phobius"/>
    </source>
</evidence>
<keyword evidence="3 5" id="KW-1133">Transmembrane helix</keyword>
<feature type="transmembrane region" description="Helical" evidence="5">
    <location>
        <begin position="107"/>
        <end position="128"/>
    </location>
</feature>
<feature type="transmembrane region" description="Helical" evidence="5">
    <location>
        <begin position="43"/>
        <end position="61"/>
    </location>
</feature>
<feature type="transmembrane region" description="Helical" evidence="5">
    <location>
        <begin position="81"/>
        <end position="101"/>
    </location>
</feature>
<reference evidence="6" key="1">
    <citation type="submission" date="2018-06" db="EMBL/GenBank/DDBJ databases">
        <authorList>
            <person name="Zhirakovskaya E."/>
        </authorList>
    </citation>
    <scope>NUCLEOTIDE SEQUENCE</scope>
</reference>
<evidence type="ECO:0008006" key="7">
    <source>
        <dbReference type="Google" id="ProtNLM"/>
    </source>
</evidence>
<name>A0A3B0SAY8_9ZZZZ</name>
<sequence>MKILLIIAAISGFLAVAIGAAGSHALAPYMDEVGKDLFDRASLYHHLLSLALLGCAILWPIAEANASDPANALKHLKVSAALFLAGIFLFSGLLYLMAIFPDHPVKFLIPFGGLSIMLAWLNLIRVAMTLKKT</sequence>
<dbReference type="PANTHER" id="PTHR43461:SF1">
    <property type="entry name" value="TRANSMEMBRANE PROTEIN 256"/>
    <property type="match status" value="1"/>
</dbReference>
<evidence type="ECO:0000256" key="1">
    <source>
        <dbReference type="ARBA" id="ARBA00004141"/>
    </source>
</evidence>
<dbReference type="AlphaFoldDB" id="A0A3B0SAY8"/>